<organism evidence="2 3">
    <name type="scientific">Pelotomaculum schinkii</name>
    <dbReference type="NCBI Taxonomy" id="78350"/>
    <lineage>
        <taxon>Bacteria</taxon>
        <taxon>Bacillati</taxon>
        <taxon>Bacillota</taxon>
        <taxon>Clostridia</taxon>
        <taxon>Eubacteriales</taxon>
        <taxon>Desulfotomaculaceae</taxon>
        <taxon>Pelotomaculum</taxon>
    </lineage>
</organism>
<accession>A0A4Y7RGF1</accession>
<proteinExistence type="predicted"/>
<dbReference type="EMBL" id="QFGA01000001">
    <property type="protein sequence ID" value="TEB07863.1"/>
    <property type="molecule type" value="Genomic_DNA"/>
</dbReference>
<gene>
    <name evidence="2" type="ORF">Psch_01418</name>
</gene>
<evidence type="ECO:0000313" key="2">
    <source>
        <dbReference type="EMBL" id="TEB07863.1"/>
    </source>
</evidence>
<keyword evidence="3" id="KW-1185">Reference proteome</keyword>
<name>A0A4Y7RGF1_9FIRM</name>
<dbReference type="RefSeq" id="WP_190239645.1">
    <property type="nucleotide sequence ID" value="NZ_QFGA01000001.1"/>
</dbReference>
<dbReference type="AlphaFoldDB" id="A0A4Y7RGF1"/>
<reference evidence="2 3" key="1">
    <citation type="journal article" date="2018" name="Environ. Microbiol.">
        <title>Novel energy conservation strategies and behaviour of Pelotomaculum schinkii driving syntrophic propionate catabolism.</title>
        <authorList>
            <person name="Hidalgo-Ahumada C.A.P."/>
            <person name="Nobu M.K."/>
            <person name="Narihiro T."/>
            <person name="Tamaki H."/>
            <person name="Liu W.T."/>
            <person name="Kamagata Y."/>
            <person name="Stams A.J.M."/>
            <person name="Imachi H."/>
            <person name="Sousa D.Z."/>
        </authorList>
    </citation>
    <scope>NUCLEOTIDE SEQUENCE [LARGE SCALE GENOMIC DNA]</scope>
    <source>
        <strain evidence="2 3">HH</strain>
    </source>
</reference>
<evidence type="ECO:0000313" key="3">
    <source>
        <dbReference type="Proteomes" id="UP000298324"/>
    </source>
</evidence>
<sequence>MNREELNKAMEQTINDISEVKRQIAGATESQEIERLEGKLKELEALQLWQIEKLG</sequence>
<feature type="coiled-coil region" evidence="1">
    <location>
        <begin position="3"/>
        <end position="46"/>
    </location>
</feature>
<comment type="caution">
    <text evidence="2">The sequence shown here is derived from an EMBL/GenBank/DDBJ whole genome shotgun (WGS) entry which is preliminary data.</text>
</comment>
<keyword evidence="1" id="KW-0175">Coiled coil</keyword>
<dbReference type="Proteomes" id="UP000298324">
    <property type="component" value="Unassembled WGS sequence"/>
</dbReference>
<protein>
    <submittedName>
        <fullName evidence="2">Uncharacterized protein</fullName>
    </submittedName>
</protein>
<evidence type="ECO:0000256" key="1">
    <source>
        <dbReference type="SAM" id="Coils"/>
    </source>
</evidence>